<protein>
    <submittedName>
        <fullName evidence="1">YaaA family protein</fullName>
    </submittedName>
</protein>
<dbReference type="RefSeq" id="WP_376980175.1">
    <property type="nucleotide sequence ID" value="NZ_JBHLSV010000010.1"/>
</dbReference>
<evidence type="ECO:0000313" key="2">
    <source>
        <dbReference type="Proteomes" id="UP001589793"/>
    </source>
</evidence>
<dbReference type="Proteomes" id="UP001589793">
    <property type="component" value="Unassembled WGS sequence"/>
</dbReference>
<name>A0ABV6RB78_9MICO</name>
<proteinExistence type="predicted"/>
<evidence type="ECO:0000313" key="1">
    <source>
        <dbReference type="EMBL" id="MFC0674241.1"/>
    </source>
</evidence>
<keyword evidence="2" id="KW-1185">Reference proteome</keyword>
<dbReference type="Pfam" id="PF03883">
    <property type="entry name" value="H2O2_YaaD"/>
    <property type="match status" value="1"/>
</dbReference>
<organism evidence="1 2">
    <name type="scientific">Brachybacterium hainanense</name>
    <dbReference type="NCBI Taxonomy" id="1541174"/>
    <lineage>
        <taxon>Bacteria</taxon>
        <taxon>Bacillati</taxon>
        <taxon>Actinomycetota</taxon>
        <taxon>Actinomycetes</taxon>
        <taxon>Micrococcales</taxon>
        <taxon>Dermabacteraceae</taxon>
        <taxon>Brachybacterium</taxon>
    </lineage>
</organism>
<sequence>MIIVLPPSESKSRPAEGPPLDLERLSFGQLHEARSTMLRAAARTAHGHEGTTHLGIPASQPELLTRMTQIDQEPVAPVLDVYAGVLYDALGPQRPRREGQVLVTSALLGVVDAATDLIPAYRLSASSRISRLGKAGSWWRKHLAGIGREIAARSPLVVDCRSGAYRTMMPIPGAVEVSAVREDAGRRTVISHDAKRYRGMLAHLLLAHDDAAMTSTAALADLARNGLPAGLDVEIAPEGRTLVVVERV</sequence>
<comment type="caution">
    <text evidence="1">The sequence shown here is derived from an EMBL/GenBank/DDBJ whole genome shotgun (WGS) entry which is preliminary data.</text>
</comment>
<accession>A0ABV6RB78</accession>
<dbReference type="EMBL" id="JBHLSV010000010">
    <property type="protein sequence ID" value="MFC0674241.1"/>
    <property type="molecule type" value="Genomic_DNA"/>
</dbReference>
<gene>
    <name evidence="1" type="ORF">ACFFF6_09770</name>
</gene>
<reference evidence="1 2" key="1">
    <citation type="submission" date="2024-09" db="EMBL/GenBank/DDBJ databases">
        <authorList>
            <person name="Sun Q."/>
            <person name="Mori K."/>
        </authorList>
    </citation>
    <scope>NUCLEOTIDE SEQUENCE [LARGE SCALE GENOMIC DNA]</scope>
    <source>
        <strain evidence="1 2">CICC 10874</strain>
    </source>
</reference>
<dbReference type="InterPro" id="IPR005583">
    <property type="entry name" value="YaaA"/>
</dbReference>